<feature type="domain" description="HTH cro/C1-type" evidence="1">
    <location>
        <begin position="11"/>
        <end position="66"/>
    </location>
</feature>
<sequence>MTDIIEIAEQIRAARKQRKMTQAQLADVAGVSRRSVIELEAGRSPDPGFISVIRILRAVGLDLRITQATSGRPTYEDLLAEKELER</sequence>
<dbReference type="InterPro" id="IPR001387">
    <property type="entry name" value="Cro/C1-type_HTH"/>
</dbReference>
<dbReference type="PROSITE" id="PS50943">
    <property type="entry name" value="HTH_CROC1"/>
    <property type="match status" value="1"/>
</dbReference>
<dbReference type="SUPFAM" id="SSF47413">
    <property type="entry name" value="lambda repressor-like DNA-binding domains"/>
    <property type="match status" value="1"/>
</dbReference>
<dbReference type="EMBL" id="WQRF01000015">
    <property type="protein sequence ID" value="MVT01051.1"/>
    <property type="molecule type" value="Genomic_DNA"/>
</dbReference>
<name>A0A7X3FUS4_9HYPH</name>
<comment type="caution">
    <text evidence="2">The sequence shown here is derived from an EMBL/GenBank/DDBJ whole genome shotgun (WGS) entry which is preliminary data.</text>
</comment>
<organism evidence="2 3">
    <name type="scientific">Devosia marina</name>
    <dbReference type="NCBI Taxonomy" id="2683198"/>
    <lineage>
        <taxon>Bacteria</taxon>
        <taxon>Pseudomonadati</taxon>
        <taxon>Pseudomonadota</taxon>
        <taxon>Alphaproteobacteria</taxon>
        <taxon>Hyphomicrobiales</taxon>
        <taxon>Devosiaceae</taxon>
        <taxon>Devosia</taxon>
    </lineage>
</organism>
<protein>
    <submittedName>
        <fullName evidence="2">Helix-turn-helix domain-containing protein</fullName>
    </submittedName>
</protein>
<dbReference type="RefSeq" id="WP_157291804.1">
    <property type="nucleotide sequence ID" value="NZ_WQRF01000015.1"/>
</dbReference>
<dbReference type="Gene3D" id="1.10.260.40">
    <property type="entry name" value="lambda repressor-like DNA-binding domains"/>
    <property type="match status" value="1"/>
</dbReference>
<evidence type="ECO:0000259" key="1">
    <source>
        <dbReference type="PROSITE" id="PS50943"/>
    </source>
</evidence>
<dbReference type="AlphaFoldDB" id="A0A7X3FUS4"/>
<evidence type="ECO:0000313" key="2">
    <source>
        <dbReference type="EMBL" id="MVT01051.1"/>
    </source>
</evidence>
<dbReference type="GO" id="GO:0003677">
    <property type="term" value="F:DNA binding"/>
    <property type="evidence" value="ECO:0007669"/>
    <property type="project" value="InterPro"/>
</dbReference>
<dbReference type="CDD" id="cd00093">
    <property type="entry name" value="HTH_XRE"/>
    <property type="match status" value="1"/>
</dbReference>
<dbReference type="Proteomes" id="UP000438106">
    <property type="component" value="Unassembled WGS sequence"/>
</dbReference>
<dbReference type="Pfam" id="PF01381">
    <property type="entry name" value="HTH_3"/>
    <property type="match status" value="1"/>
</dbReference>
<dbReference type="SMART" id="SM00530">
    <property type="entry name" value="HTH_XRE"/>
    <property type="match status" value="1"/>
</dbReference>
<evidence type="ECO:0000313" key="3">
    <source>
        <dbReference type="Proteomes" id="UP000438106"/>
    </source>
</evidence>
<gene>
    <name evidence="2" type="ORF">GO014_18720</name>
</gene>
<dbReference type="InterPro" id="IPR010982">
    <property type="entry name" value="Lambda_DNA-bd_dom_sf"/>
</dbReference>
<keyword evidence="3" id="KW-1185">Reference proteome</keyword>
<proteinExistence type="predicted"/>
<reference evidence="2 3" key="1">
    <citation type="submission" date="2019-12" db="EMBL/GenBank/DDBJ databases">
        <title>Devosia maris sp. nov., isolated from the deep seawater.</title>
        <authorList>
            <person name="Liu Y."/>
        </authorList>
    </citation>
    <scope>NUCLEOTIDE SEQUENCE [LARGE SCALE GENOMIC DNA]</scope>
    <source>
        <strain evidence="2 3">L53-10-65</strain>
    </source>
</reference>
<accession>A0A7X3FUS4</accession>